<dbReference type="Proteomes" id="UP001596270">
    <property type="component" value="Unassembled WGS sequence"/>
</dbReference>
<organism evidence="1 2">
    <name type="scientific">Polaromonas aquatica</name>
    <dbReference type="NCBI Taxonomy" id="332657"/>
    <lineage>
        <taxon>Bacteria</taxon>
        <taxon>Pseudomonadati</taxon>
        <taxon>Pseudomonadota</taxon>
        <taxon>Betaproteobacteria</taxon>
        <taxon>Burkholderiales</taxon>
        <taxon>Comamonadaceae</taxon>
        <taxon>Polaromonas</taxon>
    </lineage>
</organism>
<name>A0ABW1U0M4_9BURK</name>
<evidence type="ECO:0000313" key="2">
    <source>
        <dbReference type="Proteomes" id="UP001596270"/>
    </source>
</evidence>
<comment type="caution">
    <text evidence="1">The sequence shown here is derived from an EMBL/GenBank/DDBJ whole genome shotgun (WGS) entry which is preliminary data.</text>
</comment>
<proteinExistence type="predicted"/>
<protein>
    <submittedName>
        <fullName evidence="1">Uncharacterized protein</fullName>
    </submittedName>
</protein>
<dbReference type="EMBL" id="JBHSRS010000082">
    <property type="protein sequence ID" value="MFC6283098.1"/>
    <property type="molecule type" value="Genomic_DNA"/>
</dbReference>
<sequence length="124" mass="14083">MTQALNSESLRQIGRETQPGACSCSLRPCAGWESFTEDRWPAGQMRQLGSLRDPEVYEPTQEEYHPDGTRYASPDAPIAVKFFPCNVSDVYACNNCKKVVLRYTEFGGYYVDHRVRELDPDLVV</sequence>
<reference evidence="2" key="1">
    <citation type="journal article" date="2019" name="Int. J. Syst. Evol. Microbiol.">
        <title>The Global Catalogue of Microorganisms (GCM) 10K type strain sequencing project: providing services to taxonomists for standard genome sequencing and annotation.</title>
        <authorList>
            <consortium name="The Broad Institute Genomics Platform"/>
            <consortium name="The Broad Institute Genome Sequencing Center for Infectious Disease"/>
            <person name="Wu L."/>
            <person name="Ma J."/>
        </authorList>
    </citation>
    <scope>NUCLEOTIDE SEQUENCE [LARGE SCALE GENOMIC DNA]</scope>
    <source>
        <strain evidence="2">CCUG 39402</strain>
    </source>
</reference>
<keyword evidence="2" id="KW-1185">Reference proteome</keyword>
<accession>A0ABW1U0M4</accession>
<dbReference type="RefSeq" id="WP_371436845.1">
    <property type="nucleotide sequence ID" value="NZ_JBHSRS010000082.1"/>
</dbReference>
<evidence type="ECO:0000313" key="1">
    <source>
        <dbReference type="EMBL" id="MFC6283098.1"/>
    </source>
</evidence>
<gene>
    <name evidence="1" type="ORF">ACFQND_17885</name>
</gene>